<keyword evidence="10" id="KW-1185">Reference proteome</keyword>
<protein>
    <recommendedName>
        <fullName evidence="6">HTH-type transcriptional regulator SarZ</fullName>
    </recommendedName>
    <alternativeName>
        <fullName evidence="7">Staphylococcal accessory regulator Z</fullName>
    </alternativeName>
</protein>
<dbReference type="Gene3D" id="1.10.10.10">
    <property type="entry name" value="Winged helix-like DNA-binding domain superfamily/Winged helix DNA-binding domain"/>
    <property type="match status" value="1"/>
</dbReference>
<dbReference type="PRINTS" id="PR00598">
    <property type="entry name" value="HTHMARR"/>
</dbReference>
<sequence length="146" mass="17201">MNDKYIVYFISKTKKKMQKFIEMQLKENQIDDLVPSYGNIFTALYEHGGRLKMSELSSLVNKDKSTITVLVNKLIERKYIQKEFSKEDRRVVYIVLTEKGRAFESVYKEISAEINAVAFEGFEEGEKEVFLKLLKRMNNNFGRHIE</sequence>
<dbReference type="PANTHER" id="PTHR42756:SF1">
    <property type="entry name" value="TRANSCRIPTIONAL REPRESSOR OF EMRAB OPERON"/>
    <property type="match status" value="1"/>
</dbReference>
<evidence type="ECO:0000256" key="5">
    <source>
        <dbReference type="ARBA" id="ARBA00046337"/>
    </source>
</evidence>
<evidence type="ECO:0000313" key="9">
    <source>
        <dbReference type="EMBL" id="MBF4693580.1"/>
    </source>
</evidence>
<dbReference type="InterPro" id="IPR036388">
    <property type="entry name" value="WH-like_DNA-bd_sf"/>
</dbReference>
<keyword evidence="3" id="KW-0238">DNA-binding</keyword>
<feature type="domain" description="HTH marR-type" evidence="8">
    <location>
        <begin position="3"/>
        <end position="139"/>
    </location>
</feature>
<dbReference type="Proteomes" id="UP000614200">
    <property type="component" value="Unassembled WGS sequence"/>
</dbReference>
<comment type="similarity">
    <text evidence="5">Belongs to the SarZ family.</text>
</comment>
<dbReference type="InterPro" id="IPR055166">
    <property type="entry name" value="Transc_reg_Sar_Rot_HTH"/>
</dbReference>
<accession>A0ABR9ZSX9</accession>
<dbReference type="EMBL" id="JADKNH010000006">
    <property type="protein sequence ID" value="MBF4693580.1"/>
    <property type="molecule type" value="Genomic_DNA"/>
</dbReference>
<name>A0ABR9ZSX9_9FIRM</name>
<reference evidence="9 10" key="1">
    <citation type="submission" date="2020-11" db="EMBL/GenBank/DDBJ databases">
        <title>Fusibacter basophilias sp. nov.</title>
        <authorList>
            <person name="Qiu D."/>
        </authorList>
    </citation>
    <scope>NUCLEOTIDE SEQUENCE [LARGE SCALE GENOMIC DNA]</scope>
    <source>
        <strain evidence="9 10">Q10-2</strain>
    </source>
</reference>
<comment type="caution">
    <text evidence="9">The sequence shown here is derived from an EMBL/GenBank/DDBJ whole genome shotgun (WGS) entry which is preliminary data.</text>
</comment>
<keyword evidence="2" id="KW-0805">Transcription regulation</keyword>
<evidence type="ECO:0000256" key="2">
    <source>
        <dbReference type="ARBA" id="ARBA00023015"/>
    </source>
</evidence>
<dbReference type="PROSITE" id="PS50995">
    <property type="entry name" value="HTH_MARR_2"/>
    <property type="match status" value="1"/>
</dbReference>
<gene>
    <name evidence="9" type="ORF">ISU02_10630</name>
</gene>
<evidence type="ECO:0000259" key="8">
    <source>
        <dbReference type="PROSITE" id="PS50995"/>
    </source>
</evidence>
<dbReference type="InterPro" id="IPR000835">
    <property type="entry name" value="HTH_MarR-typ"/>
</dbReference>
<dbReference type="RefSeq" id="WP_194701824.1">
    <property type="nucleotide sequence ID" value="NZ_JADKNH010000006.1"/>
</dbReference>
<proteinExistence type="inferred from homology"/>
<organism evidence="9 10">
    <name type="scientific">Fusibacter ferrireducens</name>
    <dbReference type="NCBI Taxonomy" id="2785058"/>
    <lineage>
        <taxon>Bacteria</taxon>
        <taxon>Bacillati</taxon>
        <taxon>Bacillota</taxon>
        <taxon>Clostridia</taxon>
        <taxon>Eubacteriales</taxon>
        <taxon>Eubacteriales Family XII. Incertae Sedis</taxon>
        <taxon>Fusibacter</taxon>
    </lineage>
</organism>
<dbReference type="InterPro" id="IPR036390">
    <property type="entry name" value="WH_DNA-bd_sf"/>
</dbReference>
<evidence type="ECO:0000256" key="4">
    <source>
        <dbReference type="ARBA" id="ARBA00023163"/>
    </source>
</evidence>
<evidence type="ECO:0000256" key="3">
    <source>
        <dbReference type="ARBA" id="ARBA00023125"/>
    </source>
</evidence>
<evidence type="ECO:0000256" key="6">
    <source>
        <dbReference type="ARBA" id="ARBA00047188"/>
    </source>
</evidence>
<evidence type="ECO:0000313" key="10">
    <source>
        <dbReference type="Proteomes" id="UP000614200"/>
    </source>
</evidence>
<comment type="subcellular location">
    <subcellularLocation>
        <location evidence="1">Cytoplasm</location>
    </subcellularLocation>
</comment>
<dbReference type="PANTHER" id="PTHR42756">
    <property type="entry name" value="TRANSCRIPTIONAL REGULATOR, MARR"/>
    <property type="match status" value="1"/>
</dbReference>
<keyword evidence="4" id="KW-0804">Transcription</keyword>
<evidence type="ECO:0000256" key="1">
    <source>
        <dbReference type="ARBA" id="ARBA00004496"/>
    </source>
</evidence>
<dbReference type="SMART" id="SM00347">
    <property type="entry name" value="HTH_MARR"/>
    <property type="match status" value="1"/>
</dbReference>
<evidence type="ECO:0000256" key="7">
    <source>
        <dbReference type="ARBA" id="ARBA00047207"/>
    </source>
</evidence>
<dbReference type="Pfam" id="PF22381">
    <property type="entry name" value="Staph_reg_Sar_Rot"/>
    <property type="match status" value="1"/>
</dbReference>
<dbReference type="SUPFAM" id="SSF46785">
    <property type="entry name" value="Winged helix' DNA-binding domain"/>
    <property type="match status" value="1"/>
</dbReference>